<evidence type="ECO:0000256" key="1">
    <source>
        <dbReference type="ARBA" id="ARBA00004141"/>
    </source>
</evidence>
<evidence type="ECO:0000313" key="9">
    <source>
        <dbReference type="Proteomes" id="UP000317650"/>
    </source>
</evidence>
<dbReference type="PANTHER" id="PTHR11654">
    <property type="entry name" value="OLIGOPEPTIDE TRANSPORTER-RELATED"/>
    <property type="match status" value="1"/>
</dbReference>
<evidence type="ECO:0000256" key="3">
    <source>
        <dbReference type="ARBA" id="ARBA00022692"/>
    </source>
</evidence>
<feature type="transmembrane region" description="Helical" evidence="7">
    <location>
        <begin position="147"/>
        <end position="166"/>
    </location>
</feature>
<feature type="compositionally biased region" description="Basic and acidic residues" evidence="6">
    <location>
        <begin position="62"/>
        <end position="76"/>
    </location>
</feature>
<dbReference type="InterPro" id="IPR000109">
    <property type="entry name" value="POT_fam"/>
</dbReference>
<dbReference type="GO" id="GO:0022857">
    <property type="term" value="F:transmembrane transporter activity"/>
    <property type="evidence" value="ECO:0007669"/>
    <property type="project" value="InterPro"/>
</dbReference>
<feature type="transmembrane region" description="Helical" evidence="7">
    <location>
        <begin position="107"/>
        <end position="126"/>
    </location>
</feature>
<dbReference type="Proteomes" id="UP000317650">
    <property type="component" value="Chromosome 9"/>
</dbReference>
<sequence>MVLKLLTISSTCILFWIVYSQITNFSVEQATYMNLPIGSFVRLPFRLPFLLPLRFHPPLHPPQREIRRPPRPELHPQTKSKASQVFSAVVERKRRNLSVHHDTKMSVFWLVPQFFLVGAGVAFAYVGQFELFIREAPERMKPTSTGLFLSTLSMGFFFSSSVVFPVDQASNGLWIKNELTKGRLAVLSVIKLRGVSGVRKPPRVQSAELHLEQAR</sequence>
<evidence type="ECO:0000256" key="7">
    <source>
        <dbReference type="SAM" id="Phobius"/>
    </source>
</evidence>
<dbReference type="InterPro" id="IPR036259">
    <property type="entry name" value="MFS_trans_sf"/>
</dbReference>
<dbReference type="AlphaFoldDB" id="A0A4S8IG56"/>
<keyword evidence="3 7" id="KW-0812">Transmembrane</keyword>
<comment type="similarity">
    <text evidence="2">Belongs to the major facilitator superfamily. Proton-dependent oligopeptide transporter (POT/PTR) (TC 2.A.17) family.</text>
</comment>
<comment type="subcellular location">
    <subcellularLocation>
        <location evidence="1">Membrane</location>
        <topology evidence="1">Multi-pass membrane protein</topology>
    </subcellularLocation>
</comment>
<dbReference type="GO" id="GO:0016020">
    <property type="term" value="C:membrane"/>
    <property type="evidence" value="ECO:0007669"/>
    <property type="project" value="UniProtKB-SubCell"/>
</dbReference>
<dbReference type="EMBL" id="PYDT01000010">
    <property type="protein sequence ID" value="THU47213.1"/>
    <property type="molecule type" value="Genomic_DNA"/>
</dbReference>
<keyword evidence="4 7" id="KW-1133">Transmembrane helix</keyword>
<protein>
    <submittedName>
        <fullName evidence="8">Uncharacterized protein</fullName>
    </submittedName>
</protein>
<evidence type="ECO:0000256" key="4">
    <source>
        <dbReference type="ARBA" id="ARBA00022989"/>
    </source>
</evidence>
<reference evidence="8 9" key="1">
    <citation type="journal article" date="2019" name="Nat. Plants">
        <title>Genome sequencing of Musa balbisiana reveals subgenome evolution and function divergence in polyploid bananas.</title>
        <authorList>
            <person name="Yao X."/>
        </authorList>
    </citation>
    <scope>NUCLEOTIDE SEQUENCE [LARGE SCALE GENOMIC DNA]</scope>
    <source>
        <strain evidence="9">cv. DH-PKW</strain>
        <tissue evidence="8">Leaves</tissue>
    </source>
</reference>
<keyword evidence="9" id="KW-1185">Reference proteome</keyword>
<accession>A0A4S8IG56</accession>
<proteinExistence type="inferred from homology"/>
<keyword evidence="5 7" id="KW-0472">Membrane</keyword>
<evidence type="ECO:0000313" key="8">
    <source>
        <dbReference type="EMBL" id="THU47213.1"/>
    </source>
</evidence>
<name>A0A4S8IG56_MUSBA</name>
<feature type="region of interest" description="Disordered" evidence="6">
    <location>
        <begin position="61"/>
        <end position="81"/>
    </location>
</feature>
<dbReference type="Gene3D" id="1.20.1250.20">
    <property type="entry name" value="MFS general substrate transporter like domains"/>
    <property type="match status" value="2"/>
</dbReference>
<organism evidence="8 9">
    <name type="scientific">Musa balbisiana</name>
    <name type="common">Banana</name>
    <dbReference type="NCBI Taxonomy" id="52838"/>
    <lineage>
        <taxon>Eukaryota</taxon>
        <taxon>Viridiplantae</taxon>
        <taxon>Streptophyta</taxon>
        <taxon>Embryophyta</taxon>
        <taxon>Tracheophyta</taxon>
        <taxon>Spermatophyta</taxon>
        <taxon>Magnoliopsida</taxon>
        <taxon>Liliopsida</taxon>
        <taxon>Zingiberales</taxon>
        <taxon>Musaceae</taxon>
        <taxon>Musa</taxon>
    </lineage>
</organism>
<evidence type="ECO:0000256" key="2">
    <source>
        <dbReference type="ARBA" id="ARBA00005982"/>
    </source>
</evidence>
<evidence type="ECO:0000256" key="6">
    <source>
        <dbReference type="SAM" id="MobiDB-lite"/>
    </source>
</evidence>
<dbReference type="Pfam" id="PF00854">
    <property type="entry name" value="PTR2"/>
    <property type="match status" value="1"/>
</dbReference>
<comment type="caution">
    <text evidence="8">The sequence shown here is derived from an EMBL/GenBank/DDBJ whole genome shotgun (WGS) entry which is preliminary data.</text>
</comment>
<gene>
    <name evidence="8" type="ORF">C4D60_Mb09t13150</name>
</gene>
<evidence type="ECO:0000256" key="5">
    <source>
        <dbReference type="ARBA" id="ARBA00023136"/>
    </source>
</evidence>